<name>A0A9N9DAQ9_9GLOM</name>
<dbReference type="PANTHER" id="PTHR33266">
    <property type="entry name" value="CHROMOSOME 15, WHOLE GENOME SHOTGUN SEQUENCE"/>
    <property type="match status" value="1"/>
</dbReference>
<proteinExistence type="predicted"/>
<dbReference type="AlphaFoldDB" id="A0A9N9DAQ9"/>
<keyword evidence="2" id="KW-1185">Reference proteome</keyword>
<dbReference type="PANTHER" id="PTHR33266:SF1">
    <property type="entry name" value="F-BOX DOMAIN-CONTAINING PROTEIN"/>
    <property type="match status" value="1"/>
</dbReference>
<dbReference type="EMBL" id="CAJVPJ010002792">
    <property type="protein sequence ID" value="CAG8629441.1"/>
    <property type="molecule type" value="Genomic_DNA"/>
</dbReference>
<comment type="caution">
    <text evidence="1">The sequence shown here is derived from an EMBL/GenBank/DDBJ whole genome shotgun (WGS) entry which is preliminary data.</text>
</comment>
<reference evidence="1" key="1">
    <citation type="submission" date="2021-06" db="EMBL/GenBank/DDBJ databases">
        <authorList>
            <person name="Kallberg Y."/>
            <person name="Tangrot J."/>
            <person name="Rosling A."/>
        </authorList>
    </citation>
    <scope>NUCLEOTIDE SEQUENCE</scope>
    <source>
        <strain evidence="1">IA702</strain>
    </source>
</reference>
<accession>A0A9N9DAQ9</accession>
<dbReference type="OrthoDB" id="107110at2759"/>
<gene>
    <name evidence="1" type="ORF">POCULU_LOCUS8815</name>
</gene>
<evidence type="ECO:0000313" key="1">
    <source>
        <dbReference type="EMBL" id="CAG8629441.1"/>
    </source>
</evidence>
<dbReference type="Proteomes" id="UP000789572">
    <property type="component" value="Unassembled WGS sequence"/>
</dbReference>
<feature type="non-terminal residue" evidence="1">
    <location>
        <position position="1"/>
    </location>
</feature>
<evidence type="ECO:0000313" key="2">
    <source>
        <dbReference type="Proteomes" id="UP000789572"/>
    </source>
</evidence>
<organism evidence="1 2">
    <name type="scientific">Paraglomus occultum</name>
    <dbReference type="NCBI Taxonomy" id="144539"/>
    <lineage>
        <taxon>Eukaryota</taxon>
        <taxon>Fungi</taxon>
        <taxon>Fungi incertae sedis</taxon>
        <taxon>Mucoromycota</taxon>
        <taxon>Glomeromycotina</taxon>
        <taxon>Glomeromycetes</taxon>
        <taxon>Paraglomerales</taxon>
        <taxon>Paraglomeraceae</taxon>
        <taxon>Paraglomus</taxon>
    </lineage>
</organism>
<feature type="non-terminal residue" evidence="1">
    <location>
        <position position="611"/>
    </location>
</feature>
<protein>
    <submittedName>
        <fullName evidence="1">8628_t:CDS:1</fullName>
    </submittedName>
</protein>
<sequence>HPEITEREDVEEVEDAYNKYKEFFYKYHIEHPNATTDCYEDFLKTQDKQGSSSGVQKKRNVDRISRTPQLVKLAFDLDYIGGEMNHSLEHFIIHVFTVYEAWKSSRNRYYSPYFAFFQSSGSGKSKLFNSLTDSYWVSYVSFATEKAYPKTPVLKQSLLSKEGKELDLSYYFSYFCAVLQSWNQAQERNPEGHKSWSKKWFNDEKVVDETIIEKHMGQVAEFGEEEEFEKYAAELLDEMVDETRFPLIIVFDEARAMVATGDFESVRRALRYFTKGVVAVFADTMSSLCNFSPSPEADPSFRPRTYMELFPPFYQLCTFDLFARRKNYLDCEIWEYGRVMWAAFKSCGMTEGDLVAFAQSKLLGGHERVETPITMTTQVAIAILSSFASIEITPSSSLSKQVVAGNMAMCLHVSHDRSSIMARYPSDPVLAEAAAKLVQDTFNHEKRMQMLRLLASSLTNGLVERGKRGELIGSLIIGLAMQKCQKASFQKRMPFRYSQAVSLEDFLNVFIDVDEESLDARLENVYVKFSHAWKISRGANQELSKALLKAGWHRGCYFLCEENQEAVDVVIPTSHNENSYEKDLIQDGPPLLIQIKNQSGRGAIRDAFLKL</sequence>